<name>A0A1D2MTG8_ORCCI</name>
<dbReference type="AlphaFoldDB" id="A0A1D2MTG8"/>
<keyword evidence="3" id="KW-1185">Reference proteome</keyword>
<organism evidence="2 3">
    <name type="scientific">Orchesella cincta</name>
    <name type="common">Springtail</name>
    <name type="synonym">Podura cincta</name>
    <dbReference type="NCBI Taxonomy" id="48709"/>
    <lineage>
        <taxon>Eukaryota</taxon>
        <taxon>Metazoa</taxon>
        <taxon>Ecdysozoa</taxon>
        <taxon>Arthropoda</taxon>
        <taxon>Hexapoda</taxon>
        <taxon>Collembola</taxon>
        <taxon>Entomobryomorpha</taxon>
        <taxon>Entomobryoidea</taxon>
        <taxon>Orchesellidae</taxon>
        <taxon>Orchesellinae</taxon>
        <taxon>Orchesella</taxon>
    </lineage>
</organism>
<feature type="compositionally biased region" description="Basic and acidic residues" evidence="1">
    <location>
        <begin position="206"/>
        <end position="220"/>
    </location>
</feature>
<feature type="compositionally biased region" description="Basic and acidic residues" evidence="1">
    <location>
        <begin position="152"/>
        <end position="178"/>
    </location>
</feature>
<proteinExistence type="predicted"/>
<dbReference type="Proteomes" id="UP000094527">
    <property type="component" value="Unassembled WGS sequence"/>
</dbReference>
<reference evidence="2 3" key="1">
    <citation type="journal article" date="2016" name="Genome Biol. Evol.">
        <title>Gene Family Evolution Reflects Adaptation to Soil Environmental Stressors in the Genome of the Collembolan Orchesella cincta.</title>
        <authorList>
            <person name="Faddeeva-Vakhrusheva A."/>
            <person name="Derks M.F."/>
            <person name="Anvar S.Y."/>
            <person name="Agamennone V."/>
            <person name="Suring W."/>
            <person name="Smit S."/>
            <person name="van Straalen N.M."/>
            <person name="Roelofs D."/>
        </authorList>
    </citation>
    <scope>NUCLEOTIDE SEQUENCE [LARGE SCALE GENOMIC DNA]</scope>
    <source>
        <tissue evidence="2">Mixed pool</tissue>
    </source>
</reference>
<evidence type="ECO:0000256" key="1">
    <source>
        <dbReference type="SAM" id="MobiDB-lite"/>
    </source>
</evidence>
<evidence type="ECO:0000313" key="3">
    <source>
        <dbReference type="Proteomes" id="UP000094527"/>
    </source>
</evidence>
<feature type="region of interest" description="Disordered" evidence="1">
    <location>
        <begin position="147"/>
        <end position="178"/>
    </location>
</feature>
<protein>
    <submittedName>
        <fullName evidence="2">Stress response protein nst1</fullName>
    </submittedName>
</protein>
<comment type="caution">
    <text evidence="2">The sequence shown here is derived from an EMBL/GenBank/DDBJ whole genome shotgun (WGS) entry which is preliminary data.</text>
</comment>
<feature type="region of interest" description="Disordered" evidence="1">
    <location>
        <begin position="206"/>
        <end position="238"/>
    </location>
</feature>
<sequence length="238" mass="27200">MDSKRVTVNLGRDLVMRAGAGSAAATCIDLTRQDEEQDRPNQAQKRGQMQKEMAELELRALKLSKEIARADKEARQELQQVQDCLGRAERHMEDTVKRQSDADARAEEAERCETVARSQLGGLEKRCENTERLLKEAEKKRISAEAEANLAIEKKREAERLRTNDKGSKERLKTEEKRLLEVEKKKRKAAEELRKLKEKLEIAKELRKQETQKQKSEARKRTVKAGPKSKKVAAAKGK</sequence>
<feature type="region of interest" description="Disordered" evidence="1">
    <location>
        <begin position="29"/>
        <end position="51"/>
    </location>
</feature>
<evidence type="ECO:0000313" key="2">
    <source>
        <dbReference type="EMBL" id="ODM96419.1"/>
    </source>
</evidence>
<feature type="non-terminal residue" evidence="2">
    <location>
        <position position="238"/>
    </location>
</feature>
<accession>A0A1D2MTG8</accession>
<dbReference type="EMBL" id="LJIJ01000541">
    <property type="protein sequence ID" value="ODM96419.1"/>
    <property type="molecule type" value="Genomic_DNA"/>
</dbReference>
<gene>
    <name evidence="2" type="ORF">Ocin01_10259</name>
</gene>
<feature type="compositionally biased region" description="Basic residues" evidence="1">
    <location>
        <begin position="221"/>
        <end position="238"/>
    </location>
</feature>